<sequence length="17" mass="2099">MMIKFMSREKRLKSLLS</sequence>
<name>A0A7J8Z781_9ROSI</name>
<accession>A0A7J8Z781</accession>
<dbReference type="EMBL" id="JABEZV010000003">
    <property type="protein sequence ID" value="MBA0707663.1"/>
    <property type="molecule type" value="Genomic_DNA"/>
</dbReference>
<keyword evidence="2" id="KW-1185">Reference proteome</keyword>
<evidence type="ECO:0000313" key="2">
    <source>
        <dbReference type="Proteomes" id="UP000593574"/>
    </source>
</evidence>
<proteinExistence type="predicted"/>
<organism evidence="1 2">
    <name type="scientific">Gossypium laxum</name>
    <dbReference type="NCBI Taxonomy" id="34288"/>
    <lineage>
        <taxon>Eukaryota</taxon>
        <taxon>Viridiplantae</taxon>
        <taxon>Streptophyta</taxon>
        <taxon>Embryophyta</taxon>
        <taxon>Tracheophyta</taxon>
        <taxon>Spermatophyta</taxon>
        <taxon>Magnoliopsida</taxon>
        <taxon>eudicotyledons</taxon>
        <taxon>Gunneridae</taxon>
        <taxon>Pentapetalae</taxon>
        <taxon>rosids</taxon>
        <taxon>malvids</taxon>
        <taxon>Malvales</taxon>
        <taxon>Malvaceae</taxon>
        <taxon>Malvoideae</taxon>
        <taxon>Gossypium</taxon>
    </lineage>
</organism>
<dbReference type="Proteomes" id="UP000593574">
    <property type="component" value="Unassembled WGS sequence"/>
</dbReference>
<reference evidence="1 2" key="1">
    <citation type="journal article" date="2019" name="Genome Biol. Evol.">
        <title>Insights into the evolution of the New World diploid cottons (Gossypium, subgenus Houzingenia) based on genome sequencing.</title>
        <authorList>
            <person name="Grover C.E."/>
            <person name="Arick M.A. 2nd"/>
            <person name="Thrash A."/>
            <person name="Conover J.L."/>
            <person name="Sanders W.S."/>
            <person name="Peterson D.G."/>
            <person name="Frelichowski J.E."/>
            <person name="Scheffler J.A."/>
            <person name="Scheffler B.E."/>
            <person name="Wendel J.F."/>
        </authorList>
    </citation>
    <scope>NUCLEOTIDE SEQUENCE [LARGE SCALE GENOMIC DNA]</scope>
    <source>
        <strain evidence="1">4</strain>
        <tissue evidence="1">Leaf</tissue>
    </source>
</reference>
<comment type="caution">
    <text evidence="1">The sequence shown here is derived from an EMBL/GenBank/DDBJ whole genome shotgun (WGS) entry which is preliminary data.</text>
</comment>
<protein>
    <submittedName>
        <fullName evidence="1">Uncharacterized protein</fullName>
    </submittedName>
</protein>
<gene>
    <name evidence="1" type="ORF">Golax_019692</name>
</gene>
<dbReference type="AlphaFoldDB" id="A0A7J8Z781"/>
<evidence type="ECO:0000313" key="1">
    <source>
        <dbReference type="EMBL" id="MBA0707663.1"/>
    </source>
</evidence>